<protein>
    <submittedName>
        <fullName evidence="1">Uncharacterized protein</fullName>
    </submittedName>
</protein>
<gene>
    <name evidence="1" type="ORF">LCGC14_3137110</name>
</gene>
<accession>A0A0F8VXY9</accession>
<organism evidence="1">
    <name type="scientific">marine sediment metagenome</name>
    <dbReference type="NCBI Taxonomy" id="412755"/>
    <lineage>
        <taxon>unclassified sequences</taxon>
        <taxon>metagenomes</taxon>
        <taxon>ecological metagenomes</taxon>
    </lineage>
</organism>
<dbReference type="EMBL" id="LAZR01068653">
    <property type="protein sequence ID" value="KKK49233.1"/>
    <property type="molecule type" value="Genomic_DNA"/>
</dbReference>
<dbReference type="AlphaFoldDB" id="A0A0F8VXY9"/>
<evidence type="ECO:0000313" key="1">
    <source>
        <dbReference type="EMBL" id="KKK49233.1"/>
    </source>
</evidence>
<name>A0A0F8VXY9_9ZZZZ</name>
<reference evidence="1" key="1">
    <citation type="journal article" date="2015" name="Nature">
        <title>Complex archaea that bridge the gap between prokaryotes and eukaryotes.</title>
        <authorList>
            <person name="Spang A."/>
            <person name="Saw J.H."/>
            <person name="Jorgensen S.L."/>
            <person name="Zaremba-Niedzwiedzka K."/>
            <person name="Martijn J."/>
            <person name="Lind A.E."/>
            <person name="van Eijk R."/>
            <person name="Schleper C."/>
            <person name="Guy L."/>
            <person name="Ettema T.J."/>
        </authorList>
    </citation>
    <scope>NUCLEOTIDE SEQUENCE</scope>
</reference>
<comment type="caution">
    <text evidence="1">The sequence shown here is derived from an EMBL/GenBank/DDBJ whole genome shotgun (WGS) entry which is preliminary data.</text>
</comment>
<sequence length="109" mass="11442">MSRQTRIIAGTPKGTFPMASTDAAQLLTAAELVHSGGGDRDPVSAMITVEDYAIRYTVGDSTPTLVPALGHKGAEANVIYLECTHSIKTFKFLNAVTGSNATIQVTVGF</sequence>
<proteinExistence type="predicted"/>